<sequence>MPSVERVVVVPRPLAKVWDYLTDFTTTEEWDPPTVTTVRTSGDGDVGTTYRNVSSFLGHETEVEYRVVAVVPHELFELAGTAPGVDLRDTIRFCEQDGSTTVRYRSELTPHGIGKLASPLVKGGLELLANRVADRIEERLLLL</sequence>
<organism evidence="1 2">
    <name type="scientific">Nocardioides kongjuensis</name>
    <dbReference type="NCBI Taxonomy" id="349522"/>
    <lineage>
        <taxon>Bacteria</taxon>
        <taxon>Bacillati</taxon>
        <taxon>Actinomycetota</taxon>
        <taxon>Actinomycetes</taxon>
        <taxon>Propionibacteriales</taxon>
        <taxon>Nocardioidaceae</taxon>
        <taxon>Nocardioides</taxon>
    </lineage>
</organism>
<proteinExistence type="predicted"/>
<dbReference type="RefSeq" id="WP_179728986.1">
    <property type="nucleotide sequence ID" value="NZ_BAABEF010000001.1"/>
</dbReference>
<dbReference type="Proteomes" id="UP000582231">
    <property type="component" value="Unassembled WGS sequence"/>
</dbReference>
<evidence type="ECO:0000313" key="2">
    <source>
        <dbReference type="Proteomes" id="UP000582231"/>
    </source>
</evidence>
<protein>
    <submittedName>
        <fullName evidence="1">Uncharacterized protein YndB with AHSA1/START domain</fullName>
    </submittedName>
</protein>
<evidence type="ECO:0000313" key="1">
    <source>
        <dbReference type="EMBL" id="NYD32867.1"/>
    </source>
</evidence>
<dbReference type="Gene3D" id="3.30.530.20">
    <property type="match status" value="1"/>
</dbReference>
<comment type="caution">
    <text evidence="1">The sequence shown here is derived from an EMBL/GenBank/DDBJ whole genome shotgun (WGS) entry which is preliminary data.</text>
</comment>
<keyword evidence="2" id="KW-1185">Reference proteome</keyword>
<dbReference type="AlphaFoldDB" id="A0A852RHJ3"/>
<dbReference type="SUPFAM" id="SSF55961">
    <property type="entry name" value="Bet v1-like"/>
    <property type="match status" value="1"/>
</dbReference>
<name>A0A852RHJ3_9ACTN</name>
<accession>A0A852RHJ3</accession>
<dbReference type="EMBL" id="JACCBF010000001">
    <property type="protein sequence ID" value="NYD32867.1"/>
    <property type="molecule type" value="Genomic_DNA"/>
</dbReference>
<reference evidence="1 2" key="1">
    <citation type="submission" date="2020-07" db="EMBL/GenBank/DDBJ databases">
        <title>Sequencing the genomes of 1000 actinobacteria strains.</title>
        <authorList>
            <person name="Klenk H.-P."/>
        </authorList>
    </citation>
    <scope>NUCLEOTIDE SEQUENCE [LARGE SCALE GENOMIC DNA]</scope>
    <source>
        <strain evidence="1 2">DSM 19082</strain>
    </source>
</reference>
<dbReference type="InterPro" id="IPR023393">
    <property type="entry name" value="START-like_dom_sf"/>
</dbReference>
<dbReference type="Pfam" id="PF10604">
    <property type="entry name" value="Polyketide_cyc2"/>
    <property type="match status" value="1"/>
</dbReference>
<gene>
    <name evidence="1" type="ORF">BJ958_004413</name>
</gene>
<dbReference type="InterPro" id="IPR019587">
    <property type="entry name" value="Polyketide_cyclase/dehydratase"/>
</dbReference>